<dbReference type="FunFam" id="3.40.50.720:FF:000285">
    <property type="entry name" value="Carbonyl reductase family member 4"/>
    <property type="match status" value="1"/>
</dbReference>
<keyword evidence="7" id="KW-0560">Oxidoreductase</keyword>
<sequence>MPGARVAMNKVCAIFGGSRGIGKAVAELLAQKGCRLAIIARNLEVAQTTAHHLGEGHLALSCDVSREQDVQNTFEEMRRNLGPINYLVNAAGINRDGLLLRTKTEDMISQIHTNLLGTMLTCKAAVKCMIQQQGGAIVNIGSIVGIKGNSGQSVYGASKAGLVGFSRSLAKEVANKKIRVNVVAPVTRYFNFCFVHTEMTAHLEEDQLKKTIPLGRFGEPHEVAQAVVFLLESPYVTGSILIVDGGLQLLT</sequence>
<dbReference type="PRINTS" id="PR00081">
    <property type="entry name" value="GDHRDH"/>
</dbReference>
<evidence type="ECO:0000259" key="14">
    <source>
        <dbReference type="SMART" id="SM00822"/>
    </source>
</evidence>
<dbReference type="PRINTS" id="PR00080">
    <property type="entry name" value="SDRFAMILY"/>
</dbReference>
<keyword evidence="11" id="KW-0275">Fatty acid biosynthesis</keyword>
<dbReference type="SMART" id="SM00822">
    <property type="entry name" value="PKS_KR"/>
    <property type="match status" value="1"/>
</dbReference>
<dbReference type="GO" id="GO:0005759">
    <property type="term" value="C:mitochondrial matrix"/>
    <property type="evidence" value="ECO:0007669"/>
    <property type="project" value="UniProtKB-SubCell"/>
</dbReference>
<keyword evidence="10" id="KW-0496">Mitochondrion</keyword>
<evidence type="ECO:0000313" key="15">
    <source>
        <dbReference type="Ensembl" id="ENSAOWP00000009341.1"/>
    </source>
</evidence>
<evidence type="ECO:0000256" key="12">
    <source>
        <dbReference type="ARBA" id="ARBA00041580"/>
    </source>
</evidence>
<keyword evidence="8" id="KW-0520">NAD</keyword>
<dbReference type="AlphaFoldDB" id="A0A8B9S5Y6"/>
<evidence type="ECO:0000256" key="11">
    <source>
        <dbReference type="ARBA" id="ARBA00023160"/>
    </source>
</evidence>
<comment type="similarity">
    <text evidence="3">Belongs to the short-chain dehydrogenases/reductases (SDR) family.</text>
</comment>
<dbReference type="GO" id="GO:0006633">
    <property type="term" value="P:fatty acid biosynthetic process"/>
    <property type="evidence" value="ECO:0007669"/>
    <property type="project" value="UniProtKB-KW"/>
</dbReference>
<feature type="domain" description="Ketoreductase" evidence="14">
    <location>
        <begin position="10"/>
        <end position="189"/>
    </location>
</feature>
<evidence type="ECO:0000256" key="2">
    <source>
        <dbReference type="ARBA" id="ARBA00005194"/>
    </source>
</evidence>
<proteinExistence type="inferred from homology"/>
<name>A0A8B9S5Y6_APTOW</name>
<keyword evidence="6" id="KW-0521">NADP</keyword>
<organism evidence="15 16">
    <name type="scientific">Apteryx owenii</name>
    <name type="common">Little spotted kiwi</name>
    <dbReference type="NCBI Taxonomy" id="8824"/>
    <lineage>
        <taxon>Eukaryota</taxon>
        <taxon>Metazoa</taxon>
        <taxon>Chordata</taxon>
        <taxon>Craniata</taxon>
        <taxon>Vertebrata</taxon>
        <taxon>Euteleostomi</taxon>
        <taxon>Archelosauria</taxon>
        <taxon>Archosauria</taxon>
        <taxon>Dinosauria</taxon>
        <taxon>Saurischia</taxon>
        <taxon>Theropoda</taxon>
        <taxon>Coelurosauria</taxon>
        <taxon>Aves</taxon>
        <taxon>Palaeognathae</taxon>
        <taxon>Apterygiformes</taxon>
        <taxon>Apterygidae</taxon>
        <taxon>Apteryx</taxon>
    </lineage>
</organism>
<evidence type="ECO:0000256" key="5">
    <source>
        <dbReference type="ARBA" id="ARBA00022832"/>
    </source>
</evidence>
<dbReference type="InterPro" id="IPR057326">
    <property type="entry name" value="KR_dom"/>
</dbReference>
<evidence type="ECO:0000256" key="4">
    <source>
        <dbReference type="ARBA" id="ARBA00022516"/>
    </source>
</evidence>
<dbReference type="PROSITE" id="PS00061">
    <property type="entry name" value="ADH_SHORT"/>
    <property type="match status" value="1"/>
</dbReference>
<evidence type="ECO:0000256" key="10">
    <source>
        <dbReference type="ARBA" id="ARBA00023128"/>
    </source>
</evidence>
<dbReference type="GO" id="GO:0048038">
    <property type="term" value="F:quinone binding"/>
    <property type="evidence" value="ECO:0007669"/>
    <property type="project" value="TreeGrafter"/>
</dbReference>
<dbReference type="InterPro" id="IPR036291">
    <property type="entry name" value="NAD(P)-bd_dom_sf"/>
</dbReference>
<evidence type="ECO:0000313" key="16">
    <source>
        <dbReference type="Proteomes" id="UP000694424"/>
    </source>
</evidence>
<keyword evidence="5" id="KW-0276">Fatty acid metabolism</keyword>
<accession>A0A8B9S5Y6</accession>
<dbReference type="InterPro" id="IPR020904">
    <property type="entry name" value="Sc_DH/Rdtase_CS"/>
</dbReference>
<comment type="pathway">
    <text evidence="2">Lipid metabolism; fatty acid biosynthesis.</text>
</comment>
<evidence type="ECO:0000256" key="8">
    <source>
        <dbReference type="ARBA" id="ARBA00023027"/>
    </source>
</evidence>
<dbReference type="SUPFAM" id="SSF51735">
    <property type="entry name" value="NAD(P)-binding Rossmann-fold domains"/>
    <property type="match status" value="1"/>
</dbReference>
<reference evidence="15" key="1">
    <citation type="submission" date="2025-08" db="UniProtKB">
        <authorList>
            <consortium name="Ensembl"/>
        </authorList>
    </citation>
    <scope>IDENTIFICATION</scope>
</reference>
<reference evidence="15" key="2">
    <citation type="submission" date="2025-09" db="UniProtKB">
        <authorList>
            <consortium name="Ensembl"/>
        </authorList>
    </citation>
    <scope>IDENTIFICATION</scope>
</reference>
<dbReference type="PANTHER" id="PTHR42760:SF133">
    <property type="entry name" value="3-OXOACYL-[ACYL-CARRIER-PROTEIN] REDUCTASE"/>
    <property type="match status" value="1"/>
</dbReference>
<dbReference type="InterPro" id="IPR002347">
    <property type="entry name" value="SDR_fam"/>
</dbReference>
<evidence type="ECO:0000256" key="6">
    <source>
        <dbReference type="ARBA" id="ARBA00022857"/>
    </source>
</evidence>
<dbReference type="Proteomes" id="UP000694424">
    <property type="component" value="Unplaced"/>
</dbReference>
<keyword evidence="9" id="KW-0443">Lipid metabolism</keyword>
<evidence type="ECO:0000256" key="3">
    <source>
        <dbReference type="ARBA" id="ARBA00006484"/>
    </source>
</evidence>
<dbReference type="GO" id="GO:0016616">
    <property type="term" value="F:oxidoreductase activity, acting on the CH-OH group of donors, NAD or NADP as acceptor"/>
    <property type="evidence" value="ECO:0007669"/>
    <property type="project" value="UniProtKB-ARBA"/>
</dbReference>
<protein>
    <recommendedName>
        <fullName evidence="13">3-ketoacyl-[acyl-carrier-protein] reductase beta subunit</fullName>
    </recommendedName>
    <alternativeName>
        <fullName evidence="12">Quinone reductase CBR4</fullName>
    </alternativeName>
</protein>
<evidence type="ECO:0000256" key="7">
    <source>
        <dbReference type="ARBA" id="ARBA00023002"/>
    </source>
</evidence>
<comment type="subcellular location">
    <subcellularLocation>
        <location evidence="1">Mitochondrion matrix</location>
    </subcellularLocation>
</comment>
<dbReference type="Ensembl" id="ENSAOWT00000010591.1">
    <property type="protein sequence ID" value="ENSAOWP00000009341.1"/>
    <property type="gene ID" value="ENSAOWG00000006434.1"/>
</dbReference>
<evidence type="ECO:0000256" key="9">
    <source>
        <dbReference type="ARBA" id="ARBA00023098"/>
    </source>
</evidence>
<dbReference type="Gene3D" id="3.40.50.720">
    <property type="entry name" value="NAD(P)-binding Rossmann-like Domain"/>
    <property type="match status" value="1"/>
</dbReference>
<keyword evidence="4" id="KW-0444">Lipid biosynthesis</keyword>
<keyword evidence="16" id="KW-1185">Reference proteome</keyword>
<dbReference type="PANTHER" id="PTHR42760">
    <property type="entry name" value="SHORT-CHAIN DEHYDROGENASES/REDUCTASES FAMILY MEMBER"/>
    <property type="match status" value="1"/>
</dbReference>
<evidence type="ECO:0000256" key="13">
    <source>
        <dbReference type="ARBA" id="ARBA00041707"/>
    </source>
</evidence>
<dbReference type="Pfam" id="PF13561">
    <property type="entry name" value="adh_short_C2"/>
    <property type="match status" value="1"/>
</dbReference>
<evidence type="ECO:0000256" key="1">
    <source>
        <dbReference type="ARBA" id="ARBA00004305"/>
    </source>
</evidence>